<evidence type="ECO:0000313" key="11">
    <source>
        <dbReference type="Proteomes" id="UP000217528"/>
    </source>
</evidence>
<keyword evidence="6 8" id="KW-0067">ATP-binding</keyword>
<name>A0A2A2HBW6_9EURY</name>
<dbReference type="GO" id="GO:0004359">
    <property type="term" value="F:glutaminase activity"/>
    <property type="evidence" value="ECO:0007669"/>
    <property type="project" value="UniProtKB-EC"/>
</dbReference>
<dbReference type="EC" id="6.3.5.3" evidence="8"/>
<comment type="pathway">
    <text evidence="8">Purine metabolism; IMP biosynthesis via de novo pathway; 5-amino-1-(5-phospho-D-ribosyl)imidazole from N(2)-formyl-N(1)-(5-phospho-D-ribosyl)glycinamide: step 1/2.</text>
</comment>
<evidence type="ECO:0000313" key="10">
    <source>
        <dbReference type="EMBL" id="PWL07495.1"/>
    </source>
</evidence>
<dbReference type="NCBIfam" id="TIGR01737">
    <property type="entry name" value="FGAM_synth_I"/>
    <property type="match status" value="1"/>
</dbReference>
<dbReference type="AlphaFoldDB" id="A0A2A2HBW6"/>
<evidence type="ECO:0000313" key="12">
    <source>
        <dbReference type="Proteomes" id="UP000246004"/>
    </source>
</evidence>
<dbReference type="InterPro" id="IPR029062">
    <property type="entry name" value="Class_I_gatase-like"/>
</dbReference>
<protein>
    <recommendedName>
        <fullName evidence="8">Phosphoribosylformylglycinamidine synthase subunit PurQ</fullName>
        <shortName evidence="8">FGAM synthase</shortName>
        <ecNumber evidence="8">6.3.5.3</ecNumber>
    </recommendedName>
    <alternativeName>
        <fullName evidence="8">Formylglycinamide ribonucleotide amidotransferase subunit I</fullName>
        <shortName evidence="8">FGAR amidotransferase I</shortName>
        <shortName evidence="8">FGAR-AT I</shortName>
    </alternativeName>
    <alternativeName>
        <fullName evidence="8">Glutaminase PurQ</fullName>
        <ecNumber evidence="8">3.5.1.2</ecNumber>
    </alternativeName>
    <alternativeName>
        <fullName evidence="8">Phosphoribosylformylglycinamidine synthase subunit I</fullName>
    </alternativeName>
</protein>
<keyword evidence="5 8" id="KW-0378">Hydrolase</keyword>
<reference evidence="9 11" key="2">
    <citation type="journal article" date="2017" name="BMC Genomics">
        <title>Genomic analysis of methanogenic archaea reveals a shift towards energy conservation.</title>
        <authorList>
            <person name="Gilmore S.P."/>
            <person name="Henske J.K."/>
            <person name="Sexton J.A."/>
            <person name="Solomon K.V."/>
            <person name="Seppala S."/>
            <person name="Yoo J.I."/>
            <person name="Huyett L.M."/>
            <person name="Pressman A."/>
            <person name="Cogan J.Z."/>
            <person name="Kivenson V."/>
            <person name="Peng X."/>
            <person name="Tan Y."/>
            <person name="Valentine D.L."/>
            <person name="O'Malley M.A."/>
        </authorList>
    </citation>
    <scope>NUCLEOTIDE SEQUENCE [LARGE SCALE GENOMIC DNA]</scope>
    <source>
        <strain evidence="9 11">1R-7</strain>
    </source>
</reference>
<dbReference type="EMBL" id="LMVN01000026">
    <property type="protein sequence ID" value="PAV06754.1"/>
    <property type="molecule type" value="Genomic_DNA"/>
</dbReference>
<comment type="catalytic activity">
    <reaction evidence="8">
        <text>L-glutamine + H2O = L-glutamate + NH4(+)</text>
        <dbReference type="Rhea" id="RHEA:15889"/>
        <dbReference type="ChEBI" id="CHEBI:15377"/>
        <dbReference type="ChEBI" id="CHEBI:28938"/>
        <dbReference type="ChEBI" id="CHEBI:29985"/>
        <dbReference type="ChEBI" id="CHEBI:58359"/>
        <dbReference type="EC" id="3.5.1.2"/>
    </reaction>
</comment>
<dbReference type="EMBL" id="LWMS01000048">
    <property type="protein sequence ID" value="PWL07495.1"/>
    <property type="molecule type" value="Genomic_DNA"/>
</dbReference>
<dbReference type="HAMAP" id="MF_00421">
    <property type="entry name" value="PurQ"/>
    <property type="match status" value="1"/>
</dbReference>
<keyword evidence="2 8" id="KW-0436">Ligase</keyword>
<keyword evidence="1 8" id="KW-0963">Cytoplasm</keyword>
<dbReference type="CDD" id="cd01740">
    <property type="entry name" value="GATase1_FGAR_AT"/>
    <property type="match status" value="1"/>
</dbReference>
<sequence length="220" mass="24295">MTDKDVNVGIIRFPGTNCDRDIEYAVNLAGAKSEYINWNQKDLSDVDVVIIPGGFSYGDYLRAGAIAGNTPIIDAIKEFAKGGNPVLGICNGAQILGEIDLVPGVFIENENAKFICESMKLKVNTTRTPFTKLYKKDQIIELPIAHKEGRYYTEDVEQLYDDDQIVLSFAEENPNGSLENITGVCNKEANVVAVMPHPERAVEPLLRSTDGLKFFEGFLD</sequence>
<dbReference type="PANTHER" id="PTHR47552">
    <property type="entry name" value="PHOSPHORIBOSYLFORMYLGLYCINAMIDINE SYNTHASE SUBUNIT PURQ"/>
    <property type="match status" value="1"/>
</dbReference>
<evidence type="ECO:0000256" key="5">
    <source>
        <dbReference type="ARBA" id="ARBA00022801"/>
    </source>
</evidence>
<feature type="active site" evidence="8">
    <location>
        <position position="199"/>
    </location>
</feature>
<dbReference type="GO" id="GO:0006189">
    <property type="term" value="P:'de novo' IMP biosynthetic process"/>
    <property type="evidence" value="ECO:0007669"/>
    <property type="project" value="UniProtKB-UniRule"/>
</dbReference>
<dbReference type="PANTHER" id="PTHR47552:SF1">
    <property type="entry name" value="PHOSPHORIBOSYLFORMYLGLYCINAMIDINE SYNTHASE SUBUNIT PURQ"/>
    <property type="match status" value="1"/>
</dbReference>
<dbReference type="GO" id="GO:0005524">
    <property type="term" value="F:ATP binding"/>
    <property type="evidence" value="ECO:0007669"/>
    <property type="project" value="UniProtKB-KW"/>
</dbReference>
<dbReference type="SUPFAM" id="SSF52317">
    <property type="entry name" value="Class I glutamine amidotransferase-like"/>
    <property type="match status" value="1"/>
</dbReference>
<reference evidence="10 12" key="1">
    <citation type="submission" date="2016-04" db="EMBL/GenBank/DDBJ databases">
        <title>Genome sequence of Methanosphaera cuniculi DSM 4103.</title>
        <authorList>
            <person name="Poehlein A."/>
            <person name="Seedorf H."/>
            <person name="Daniel R."/>
        </authorList>
    </citation>
    <scope>NUCLEOTIDE SEQUENCE [LARGE SCALE GENOMIC DNA]</scope>
    <source>
        <strain evidence="10 12">DSM 4103</strain>
    </source>
</reference>
<dbReference type="PROSITE" id="PS51273">
    <property type="entry name" value="GATASE_TYPE_1"/>
    <property type="match status" value="1"/>
</dbReference>
<dbReference type="GO" id="GO:0005737">
    <property type="term" value="C:cytoplasm"/>
    <property type="evidence" value="ECO:0007669"/>
    <property type="project" value="UniProtKB-SubCell"/>
</dbReference>
<comment type="subunit">
    <text evidence="8">Part of the FGAM synthase complex composed of 1 PurL, 1 PurQ and 2 PurS subunits.</text>
</comment>
<evidence type="ECO:0000313" key="9">
    <source>
        <dbReference type="EMBL" id="PAV06754.1"/>
    </source>
</evidence>
<evidence type="ECO:0000256" key="1">
    <source>
        <dbReference type="ARBA" id="ARBA00022490"/>
    </source>
</evidence>
<dbReference type="UniPathway" id="UPA00074">
    <property type="reaction ID" value="UER00128"/>
</dbReference>
<dbReference type="Pfam" id="PF13507">
    <property type="entry name" value="GATase_5"/>
    <property type="match status" value="1"/>
</dbReference>
<keyword evidence="4 8" id="KW-0658">Purine biosynthesis</keyword>
<evidence type="ECO:0000256" key="3">
    <source>
        <dbReference type="ARBA" id="ARBA00022741"/>
    </source>
</evidence>
<comment type="catalytic activity">
    <reaction evidence="8">
        <text>N(2)-formyl-N(1)-(5-phospho-beta-D-ribosyl)glycinamide + L-glutamine + ATP + H2O = 2-formamido-N(1)-(5-O-phospho-beta-D-ribosyl)acetamidine + L-glutamate + ADP + phosphate + H(+)</text>
        <dbReference type="Rhea" id="RHEA:17129"/>
        <dbReference type="ChEBI" id="CHEBI:15377"/>
        <dbReference type="ChEBI" id="CHEBI:15378"/>
        <dbReference type="ChEBI" id="CHEBI:29985"/>
        <dbReference type="ChEBI" id="CHEBI:30616"/>
        <dbReference type="ChEBI" id="CHEBI:43474"/>
        <dbReference type="ChEBI" id="CHEBI:58359"/>
        <dbReference type="ChEBI" id="CHEBI:147286"/>
        <dbReference type="ChEBI" id="CHEBI:147287"/>
        <dbReference type="ChEBI" id="CHEBI:456216"/>
        <dbReference type="EC" id="6.3.5.3"/>
    </reaction>
</comment>
<comment type="caution">
    <text evidence="9">The sequence shown here is derived from an EMBL/GenBank/DDBJ whole genome shotgun (WGS) entry which is preliminary data.</text>
</comment>
<keyword evidence="7 8" id="KW-0315">Glutamine amidotransferase</keyword>
<evidence type="ECO:0000256" key="6">
    <source>
        <dbReference type="ARBA" id="ARBA00022840"/>
    </source>
</evidence>
<feature type="active site" evidence="8">
    <location>
        <position position="197"/>
    </location>
</feature>
<evidence type="ECO:0000256" key="2">
    <source>
        <dbReference type="ARBA" id="ARBA00022598"/>
    </source>
</evidence>
<dbReference type="Gene3D" id="3.40.50.880">
    <property type="match status" value="1"/>
</dbReference>
<dbReference type="PIRSF" id="PIRSF001586">
    <property type="entry name" value="FGAM_synth_I"/>
    <property type="match status" value="1"/>
</dbReference>
<proteinExistence type="inferred from homology"/>
<accession>A0A2A2HBW6</accession>
<dbReference type="Proteomes" id="UP000246004">
    <property type="component" value="Unassembled WGS sequence"/>
</dbReference>
<comment type="function">
    <text evidence="8">Part of the phosphoribosylformylglycinamidine synthase complex involved in the purines biosynthetic pathway. Catalyzes the ATP-dependent conversion of formylglycinamide ribonucleotide (FGAR) and glutamine to yield formylglycinamidine ribonucleotide (FGAM) and glutamate. The FGAM synthase complex is composed of three subunits. PurQ produces an ammonia molecule by converting glutamine to glutamate. PurL transfers the ammonia molecule to FGAR to form FGAM in an ATP-dependent manner. PurS interacts with PurQ and PurL and is thought to assist in the transfer of the ammonia molecule from PurQ to PurL.</text>
</comment>
<evidence type="ECO:0000256" key="7">
    <source>
        <dbReference type="ARBA" id="ARBA00022962"/>
    </source>
</evidence>
<comment type="subcellular location">
    <subcellularLocation>
        <location evidence="8">Cytoplasm</location>
    </subcellularLocation>
</comment>
<keyword evidence="3 8" id="KW-0547">Nucleotide-binding</keyword>
<evidence type="ECO:0000256" key="8">
    <source>
        <dbReference type="HAMAP-Rule" id="MF_00421"/>
    </source>
</evidence>
<dbReference type="Proteomes" id="UP000217528">
    <property type="component" value="Unassembled WGS sequence"/>
</dbReference>
<dbReference type="RefSeq" id="WP_095609186.1">
    <property type="nucleotide sequence ID" value="NZ_CAUHCB010000003.1"/>
</dbReference>
<dbReference type="GO" id="GO:0004642">
    <property type="term" value="F:phosphoribosylformylglycinamidine synthase activity"/>
    <property type="evidence" value="ECO:0007669"/>
    <property type="project" value="UniProtKB-UniRule"/>
</dbReference>
<keyword evidence="11" id="KW-1185">Reference proteome</keyword>
<feature type="active site" description="Nucleophile" evidence="8">
    <location>
        <position position="90"/>
    </location>
</feature>
<dbReference type="SMART" id="SM01211">
    <property type="entry name" value="GATase_5"/>
    <property type="match status" value="1"/>
</dbReference>
<gene>
    <name evidence="8 10" type="primary">purQ</name>
    <name evidence="9" type="ORF">ASJ82_06270</name>
    <name evidence="10" type="ORF">MSCUN_15770</name>
</gene>
<dbReference type="InterPro" id="IPR010075">
    <property type="entry name" value="PRibForGlyAmidine_synth_PurQ"/>
</dbReference>
<dbReference type="OrthoDB" id="6486at2157"/>
<organism evidence="9 11">
    <name type="scientific">Methanosphaera cuniculi</name>
    <dbReference type="NCBI Taxonomy" id="1077256"/>
    <lineage>
        <taxon>Archaea</taxon>
        <taxon>Methanobacteriati</taxon>
        <taxon>Methanobacteriota</taxon>
        <taxon>Methanomada group</taxon>
        <taxon>Methanobacteria</taxon>
        <taxon>Methanobacteriales</taxon>
        <taxon>Methanobacteriaceae</taxon>
        <taxon>Methanosphaera</taxon>
    </lineage>
</organism>
<dbReference type="NCBIfam" id="NF002957">
    <property type="entry name" value="PRK03619.1"/>
    <property type="match status" value="1"/>
</dbReference>
<evidence type="ECO:0000256" key="4">
    <source>
        <dbReference type="ARBA" id="ARBA00022755"/>
    </source>
</evidence>
<dbReference type="EC" id="3.5.1.2" evidence="8"/>